<sequence>MIKFFRKIRQNLLSEGKTTKYFKYAIGEIILVVIGILLALQINNWNEGQKTRKLEKSTLIEIKNSLEMDIQNLNNQIESQLQNAKYATVLLNHIKHKKAYSTEIDILWEKVVQYFFVDFNTSAYKLLESRGIDIIENEELRQRIVDHYNLEQTSMKRSTDVSEHLSNENLVYFFDRVYNDITPDFEKSFDYKNEKWIPQDYEALLNDPSLIPKISHNIKVRYRFSQLLREFLKKQRLLVKDIEVELNK</sequence>
<dbReference type="InterPro" id="IPR045749">
    <property type="entry name" value="DUF6090"/>
</dbReference>
<evidence type="ECO:0000313" key="3">
    <source>
        <dbReference type="EMBL" id="MDT0620489.1"/>
    </source>
</evidence>
<gene>
    <name evidence="3" type="ORF">RM520_02570</name>
</gene>
<protein>
    <submittedName>
        <fullName evidence="3">DUF6090 family protein</fullName>
    </submittedName>
</protein>
<evidence type="ECO:0000256" key="1">
    <source>
        <dbReference type="SAM" id="Coils"/>
    </source>
</evidence>
<dbReference type="Proteomes" id="UP001250662">
    <property type="component" value="Unassembled WGS sequence"/>
</dbReference>
<keyword evidence="2" id="KW-0472">Membrane</keyword>
<evidence type="ECO:0000313" key="4">
    <source>
        <dbReference type="Proteomes" id="UP001250662"/>
    </source>
</evidence>
<keyword evidence="1" id="KW-0175">Coiled coil</keyword>
<name>A0ABU3BEA7_9FLAO</name>
<dbReference type="Pfam" id="PF19578">
    <property type="entry name" value="DUF6090"/>
    <property type="match status" value="1"/>
</dbReference>
<feature type="coiled-coil region" evidence="1">
    <location>
        <begin position="56"/>
        <end position="83"/>
    </location>
</feature>
<keyword evidence="2" id="KW-1133">Transmembrane helix</keyword>
<keyword evidence="4" id="KW-1185">Reference proteome</keyword>
<organism evidence="3 4">
    <name type="scientific">Croceitalea vernalis</name>
    <dbReference type="NCBI Taxonomy" id="3075599"/>
    <lineage>
        <taxon>Bacteria</taxon>
        <taxon>Pseudomonadati</taxon>
        <taxon>Bacteroidota</taxon>
        <taxon>Flavobacteriia</taxon>
        <taxon>Flavobacteriales</taxon>
        <taxon>Flavobacteriaceae</taxon>
        <taxon>Croceitalea</taxon>
    </lineage>
</organism>
<keyword evidence="2" id="KW-0812">Transmembrane</keyword>
<feature type="transmembrane region" description="Helical" evidence="2">
    <location>
        <begin position="21"/>
        <end position="42"/>
    </location>
</feature>
<accession>A0ABU3BEA7</accession>
<dbReference type="RefSeq" id="WP_311384143.1">
    <property type="nucleotide sequence ID" value="NZ_JAVRHU010000001.1"/>
</dbReference>
<dbReference type="EMBL" id="JAVRHU010000001">
    <property type="protein sequence ID" value="MDT0620489.1"/>
    <property type="molecule type" value="Genomic_DNA"/>
</dbReference>
<proteinExistence type="predicted"/>
<comment type="caution">
    <text evidence="3">The sequence shown here is derived from an EMBL/GenBank/DDBJ whole genome shotgun (WGS) entry which is preliminary data.</text>
</comment>
<reference evidence="3 4" key="1">
    <citation type="submission" date="2023-09" db="EMBL/GenBank/DDBJ databases">
        <authorList>
            <person name="Rey-Velasco X."/>
        </authorList>
    </citation>
    <scope>NUCLEOTIDE SEQUENCE [LARGE SCALE GENOMIC DNA]</scope>
    <source>
        <strain evidence="3 4">P007</strain>
    </source>
</reference>
<evidence type="ECO:0000256" key="2">
    <source>
        <dbReference type="SAM" id="Phobius"/>
    </source>
</evidence>